<keyword evidence="2" id="KW-1185">Reference proteome</keyword>
<sequence length="225" mass="24653">MSCLNLLLLSLALLLSSIPHFASASSSLEEANALLKWKATLQFQNNSKPLSSWRTLPAASTPCNSWFGVGCNHDSSIYMLNLTSSQLNGTLNQFPFSFLHNLSHLELSVNDFFGPIPAQIRLLSKLVYLDLSGNKLSGVIPPEIGMLASLQTLHLHQNNLNGSIPQAIGQLTFLYELALYGNSLEGELPPSFGNLRNLAYLYLDDNMLSGQIPHEFGHLVNLMGN</sequence>
<proteinExistence type="predicted"/>
<organism evidence="1 2">
    <name type="scientific">Smallanthus sonchifolius</name>
    <dbReference type="NCBI Taxonomy" id="185202"/>
    <lineage>
        <taxon>Eukaryota</taxon>
        <taxon>Viridiplantae</taxon>
        <taxon>Streptophyta</taxon>
        <taxon>Embryophyta</taxon>
        <taxon>Tracheophyta</taxon>
        <taxon>Spermatophyta</taxon>
        <taxon>Magnoliopsida</taxon>
        <taxon>eudicotyledons</taxon>
        <taxon>Gunneridae</taxon>
        <taxon>Pentapetalae</taxon>
        <taxon>asterids</taxon>
        <taxon>campanulids</taxon>
        <taxon>Asterales</taxon>
        <taxon>Asteraceae</taxon>
        <taxon>Asteroideae</taxon>
        <taxon>Heliantheae alliance</taxon>
        <taxon>Millerieae</taxon>
        <taxon>Smallanthus</taxon>
    </lineage>
</organism>
<accession>A0ACB9AY58</accession>
<evidence type="ECO:0000313" key="2">
    <source>
        <dbReference type="Proteomes" id="UP001056120"/>
    </source>
</evidence>
<evidence type="ECO:0000313" key="1">
    <source>
        <dbReference type="EMBL" id="KAI3714416.1"/>
    </source>
</evidence>
<protein>
    <submittedName>
        <fullName evidence="1">Uncharacterized protein</fullName>
    </submittedName>
</protein>
<dbReference type="EMBL" id="CM042041">
    <property type="protein sequence ID" value="KAI3714416.1"/>
    <property type="molecule type" value="Genomic_DNA"/>
</dbReference>
<dbReference type="Proteomes" id="UP001056120">
    <property type="component" value="Linkage Group LG24"/>
</dbReference>
<reference evidence="2" key="1">
    <citation type="journal article" date="2022" name="Mol. Ecol. Resour.">
        <title>The genomes of chicory, endive, great burdock and yacon provide insights into Asteraceae palaeo-polyploidization history and plant inulin production.</title>
        <authorList>
            <person name="Fan W."/>
            <person name="Wang S."/>
            <person name="Wang H."/>
            <person name="Wang A."/>
            <person name="Jiang F."/>
            <person name="Liu H."/>
            <person name="Zhao H."/>
            <person name="Xu D."/>
            <person name="Zhang Y."/>
        </authorList>
    </citation>
    <scope>NUCLEOTIDE SEQUENCE [LARGE SCALE GENOMIC DNA]</scope>
    <source>
        <strain evidence="2">cv. Yunnan</strain>
    </source>
</reference>
<gene>
    <name evidence="1" type="ORF">L1987_73018</name>
</gene>
<name>A0ACB9AY58_9ASTR</name>
<reference evidence="1 2" key="2">
    <citation type="journal article" date="2022" name="Mol. Ecol. Resour.">
        <title>The genomes of chicory, endive, great burdock and yacon provide insights into Asteraceae paleo-polyploidization history and plant inulin production.</title>
        <authorList>
            <person name="Fan W."/>
            <person name="Wang S."/>
            <person name="Wang H."/>
            <person name="Wang A."/>
            <person name="Jiang F."/>
            <person name="Liu H."/>
            <person name="Zhao H."/>
            <person name="Xu D."/>
            <person name="Zhang Y."/>
        </authorList>
    </citation>
    <scope>NUCLEOTIDE SEQUENCE [LARGE SCALE GENOMIC DNA]</scope>
    <source>
        <strain evidence="2">cv. Yunnan</strain>
        <tissue evidence="1">Leaves</tissue>
    </source>
</reference>
<comment type="caution">
    <text evidence="1">The sequence shown here is derived from an EMBL/GenBank/DDBJ whole genome shotgun (WGS) entry which is preliminary data.</text>
</comment>